<dbReference type="AlphaFoldDB" id="A0A7S4AYU9"/>
<accession>A0A7S4AYU9</accession>
<keyword evidence="1" id="KW-0732">Signal</keyword>
<dbReference type="InterPro" id="IPR000238">
    <property type="entry name" value="RbfA"/>
</dbReference>
<protein>
    <recommendedName>
        <fullName evidence="3">Ribosome-binding factor A</fullName>
    </recommendedName>
</protein>
<dbReference type="InterPro" id="IPR023799">
    <property type="entry name" value="RbfA_dom_sf"/>
</dbReference>
<dbReference type="PANTHER" id="PTHR33515">
    <property type="entry name" value="RIBOSOME-BINDING FACTOR A, CHLOROPLASTIC-RELATED"/>
    <property type="match status" value="1"/>
</dbReference>
<dbReference type="GO" id="GO:0043024">
    <property type="term" value="F:ribosomal small subunit binding"/>
    <property type="evidence" value="ECO:0007669"/>
    <property type="project" value="TreeGrafter"/>
</dbReference>
<evidence type="ECO:0008006" key="3">
    <source>
        <dbReference type="Google" id="ProtNLM"/>
    </source>
</evidence>
<name>A0A7S4AYU9_CHRCT</name>
<gene>
    <name evidence="2" type="ORF">PCAR00345_LOCUS923</name>
</gene>
<evidence type="ECO:0000256" key="1">
    <source>
        <dbReference type="SAM" id="SignalP"/>
    </source>
</evidence>
<evidence type="ECO:0000313" key="2">
    <source>
        <dbReference type="EMBL" id="CAE0748341.1"/>
    </source>
</evidence>
<feature type="signal peptide" evidence="1">
    <location>
        <begin position="1"/>
        <end position="31"/>
    </location>
</feature>
<sequence>MLPRLLQGARCCVGFSLFVCLLAQKSLQVEAFTHGAANRIGAVSVARSAQPVCKVLTRGRRPNRVAQVLQEELSMVLRVGNVRGQKPISDNLMCMIQIINVDVSPDLGQARVKVSVIGDRKDKITAIRWLQRNTGSIRYALAQRVRQMKRVPRLSFLHVDVGKAVDVMITIDQLNKKESNGSYGGLDFDEDEDAFGDIEQALAEEYAVDADFDDDDDDDILLDFDEADDQEDGPFVTRRP</sequence>
<dbReference type="Pfam" id="PF02033">
    <property type="entry name" value="RBFA"/>
    <property type="match status" value="1"/>
</dbReference>
<feature type="chain" id="PRO_5031353005" description="Ribosome-binding factor A" evidence="1">
    <location>
        <begin position="32"/>
        <end position="240"/>
    </location>
</feature>
<dbReference type="InterPro" id="IPR015946">
    <property type="entry name" value="KH_dom-like_a/b"/>
</dbReference>
<dbReference type="GO" id="GO:0005829">
    <property type="term" value="C:cytosol"/>
    <property type="evidence" value="ECO:0007669"/>
    <property type="project" value="TreeGrafter"/>
</dbReference>
<dbReference type="PANTHER" id="PTHR33515:SF1">
    <property type="entry name" value="RIBOSOME-BINDING FACTOR A, CHLOROPLASTIC-RELATED"/>
    <property type="match status" value="1"/>
</dbReference>
<proteinExistence type="predicted"/>
<reference evidence="2" key="1">
    <citation type="submission" date="2021-01" db="EMBL/GenBank/DDBJ databases">
        <authorList>
            <person name="Corre E."/>
            <person name="Pelletier E."/>
            <person name="Niang G."/>
            <person name="Scheremetjew M."/>
            <person name="Finn R."/>
            <person name="Kale V."/>
            <person name="Holt S."/>
            <person name="Cochrane G."/>
            <person name="Meng A."/>
            <person name="Brown T."/>
            <person name="Cohen L."/>
        </authorList>
    </citation>
    <scope>NUCLEOTIDE SEQUENCE</scope>
    <source>
        <strain evidence="2">CCMP645</strain>
    </source>
</reference>
<dbReference type="GO" id="GO:0006364">
    <property type="term" value="P:rRNA processing"/>
    <property type="evidence" value="ECO:0007669"/>
    <property type="project" value="InterPro"/>
</dbReference>
<dbReference type="SUPFAM" id="SSF89919">
    <property type="entry name" value="Ribosome-binding factor A, RbfA"/>
    <property type="match status" value="1"/>
</dbReference>
<dbReference type="Gene3D" id="3.30.300.20">
    <property type="match status" value="1"/>
</dbReference>
<organism evidence="2">
    <name type="scientific">Chrysotila carterae</name>
    <name type="common">Marine alga</name>
    <name type="synonym">Syracosphaera carterae</name>
    <dbReference type="NCBI Taxonomy" id="13221"/>
    <lineage>
        <taxon>Eukaryota</taxon>
        <taxon>Haptista</taxon>
        <taxon>Haptophyta</taxon>
        <taxon>Prymnesiophyceae</taxon>
        <taxon>Isochrysidales</taxon>
        <taxon>Isochrysidaceae</taxon>
        <taxon>Chrysotila</taxon>
    </lineage>
</organism>
<dbReference type="EMBL" id="HBIZ01001685">
    <property type="protein sequence ID" value="CAE0748341.1"/>
    <property type="molecule type" value="Transcribed_RNA"/>
</dbReference>